<name>A0ABV9SE43_9PSEU</name>
<dbReference type="Pfam" id="PF19054">
    <property type="entry name" value="DUF5753"/>
    <property type="match status" value="1"/>
</dbReference>
<evidence type="ECO:0000313" key="2">
    <source>
        <dbReference type="EMBL" id="MFC4858670.1"/>
    </source>
</evidence>
<proteinExistence type="predicted"/>
<comment type="caution">
    <text evidence="2">The sequence shown here is derived from an EMBL/GenBank/DDBJ whole genome shotgun (WGS) entry which is preliminary data.</text>
</comment>
<keyword evidence="3" id="KW-1185">Reference proteome</keyword>
<dbReference type="SMART" id="SM00530">
    <property type="entry name" value="HTH_XRE"/>
    <property type="match status" value="1"/>
</dbReference>
<feature type="domain" description="HTH cro/C1-type" evidence="1">
    <location>
        <begin position="21"/>
        <end position="76"/>
    </location>
</feature>
<accession>A0ABV9SE43</accession>
<dbReference type="Pfam" id="PF13560">
    <property type="entry name" value="HTH_31"/>
    <property type="match status" value="1"/>
</dbReference>
<dbReference type="CDD" id="cd00093">
    <property type="entry name" value="HTH_XRE"/>
    <property type="match status" value="1"/>
</dbReference>
<dbReference type="PROSITE" id="PS50943">
    <property type="entry name" value="HTH_CROC1"/>
    <property type="match status" value="1"/>
</dbReference>
<dbReference type="Gene3D" id="1.10.260.40">
    <property type="entry name" value="lambda repressor-like DNA-binding domains"/>
    <property type="match status" value="1"/>
</dbReference>
<reference evidence="3" key="1">
    <citation type="journal article" date="2019" name="Int. J. Syst. Evol. Microbiol.">
        <title>The Global Catalogue of Microorganisms (GCM) 10K type strain sequencing project: providing services to taxonomists for standard genome sequencing and annotation.</title>
        <authorList>
            <consortium name="The Broad Institute Genomics Platform"/>
            <consortium name="The Broad Institute Genome Sequencing Center for Infectious Disease"/>
            <person name="Wu L."/>
            <person name="Ma J."/>
        </authorList>
    </citation>
    <scope>NUCLEOTIDE SEQUENCE [LARGE SCALE GENOMIC DNA]</scope>
    <source>
        <strain evidence="3">ZS-22-S1</strain>
    </source>
</reference>
<evidence type="ECO:0000313" key="3">
    <source>
        <dbReference type="Proteomes" id="UP001595859"/>
    </source>
</evidence>
<evidence type="ECO:0000259" key="1">
    <source>
        <dbReference type="PROSITE" id="PS50943"/>
    </source>
</evidence>
<dbReference type="RefSeq" id="WP_378061282.1">
    <property type="nucleotide sequence ID" value="NZ_JBHSIS010000023.1"/>
</dbReference>
<protein>
    <submittedName>
        <fullName evidence="2">Helix-turn-helix domain-containing protein</fullName>
    </submittedName>
</protein>
<dbReference type="EMBL" id="JBHSIS010000023">
    <property type="protein sequence ID" value="MFC4858670.1"/>
    <property type="molecule type" value="Genomic_DNA"/>
</dbReference>
<dbReference type="SUPFAM" id="SSF47413">
    <property type="entry name" value="lambda repressor-like DNA-binding domains"/>
    <property type="match status" value="1"/>
</dbReference>
<dbReference type="Proteomes" id="UP001595859">
    <property type="component" value="Unassembled WGS sequence"/>
</dbReference>
<gene>
    <name evidence="2" type="ORF">ACFPCV_34670</name>
</gene>
<dbReference type="InterPro" id="IPR010982">
    <property type="entry name" value="Lambda_DNA-bd_dom_sf"/>
</dbReference>
<dbReference type="InterPro" id="IPR043917">
    <property type="entry name" value="DUF5753"/>
</dbReference>
<sequence>MEQVDRSPSSLVLRAWLAKRLVDYRKNAELSQAEVSEAIDWSVSKIQRIEAEIVSVSATDVKALLDVYGVASPDVVTRLVEVAKVARKRDRFSAYRKYFSHEYNVLLSYEEAASVIRSVNSFALPGLLQTSSYAKSLLAVRHSGEKFDKLAAARTLRQEILVAPDAPEFVFLIDEAMLRRQVGGRGVLMEQLAHLSRMSVRENVELRVIPFAADVHLGLWEQFVIMTIPASDLTGESSEMIVYREAGDSEHLIRHDEDRVASYEKAFAEVYRQTLNPADSRSLIDELVRELSASLSEAADTAPR</sequence>
<dbReference type="InterPro" id="IPR001387">
    <property type="entry name" value="Cro/C1-type_HTH"/>
</dbReference>
<organism evidence="2 3">
    <name type="scientific">Actinophytocola glycyrrhizae</name>
    <dbReference type="NCBI Taxonomy" id="2044873"/>
    <lineage>
        <taxon>Bacteria</taxon>
        <taxon>Bacillati</taxon>
        <taxon>Actinomycetota</taxon>
        <taxon>Actinomycetes</taxon>
        <taxon>Pseudonocardiales</taxon>
        <taxon>Pseudonocardiaceae</taxon>
    </lineage>
</organism>